<evidence type="ECO:0000256" key="1">
    <source>
        <dbReference type="PROSITE-ProRule" id="PRU00176"/>
    </source>
</evidence>
<sequence>MQEGQLFQSMMSVNFLTDRPVSPISSASTAEVTAGHDISTINRTLDASFMYDDGALMDFDSKHWIRVTRLDPSTSSKTLRQMFYPYGGDEAFVIWDNAVVGYVGFDNHFMAELAVEKMNTFIPCRQAQALCVRPASMDEVVLARSAVSSGQESIVPLLYSDCPIKCIVQVIEGHRQPSYCAMELVEEVKRAPRSLFARVSETLSQLKANSFLVEEFREALVRNLLLHIFEEDHTDTKANCGVLLGELFCSGFLTGDPFQIASGILQRGVKSIGQIDNVCAVAHACASLPFAMSKASFWALVGQLSLQTEEPLRSALRGHIRRFHQSTEFISPKPTANAPLPTADRAASSFPGLKMRTVYVSHLPASMPQRTFMDLLTSCGGVNKVRVCRGKGYTTLFAFVEMATADGVAAALRLGRANVLGCNIRLQMARNPIQDSQSDDAVINANGTVACECLFGRHGGTLGDVASDKGY</sequence>
<organism evidence="3 4">
    <name type="scientific">Trypanosoma equiperdum</name>
    <dbReference type="NCBI Taxonomy" id="5694"/>
    <lineage>
        <taxon>Eukaryota</taxon>
        <taxon>Discoba</taxon>
        <taxon>Euglenozoa</taxon>
        <taxon>Kinetoplastea</taxon>
        <taxon>Metakinetoplastina</taxon>
        <taxon>Trypanosomatida</taxon>
        <taxon>Trypanosomatidae</taxon>
        <taxon>Trypanosoma</taxon>
    </lineage>
</organism>
<dbReference type="SUPFAM" id="SSF54928">
    <property type="entry name" value="RNA-binding domain, RBD"/>
    <property type="match status" value="2"/>
</dbReference>
<proteinExistence type="predicted"/>
<dbReference type="Proteomes" id="UP000195570">
    <property type="component" value="Unassembled WGS sequence"/>
</dbReference>
<dbReference type="InterPro" id="IPR000504">
    <property type="entry name" value="RRM_dom"/>
</dbReference>
<dbReference type="SMART" id="SM00360">
    <property type="entry name" value="RRM"/>
    <property type="match status" value="2"/>
</dbReference>
<dbReference type="PROSITE" id="PS50102">
    <property type="entry name" value="RRM"/>
    <property type="match status" value="1"/>
</dbReference>
<keyword evidence="4" id="KW-1185">Reference proteome</keyword>
<evidence type="ECO:0000259" key="2">
    <source>
        <dbReference type="PROSITE" id="PS50102"/>
    </source>
</evidence>
<dbReference type="Pfam" id="PF00076">
    <property type="entry name" value="RRM_1"/>
    <property type="match status" value="2"/>
</dbReference>
<dbReference type="CDD" id="cd00590">
    <property type="entry name" value="RRM_SF"/>
    <property type="match status" value="1"/>
</dbReference>
<gene>
    <name evidence="3" type="ORF">TEOVI_000113700</name>
</gene>
<dbReference type="PANTHER" id="PTHR32343:SF10">
    <property type="entry name" value="RNA-BINDING REGION RNP-1 DOMAIN-CONTAINING PROTEIN"/>
    <property type="match status" value="1"/>
</dbReference>
<accession>A0A1G4IBT3</accession>
<dbReference type="InterPro" id="IPR035979">
    <property type="entry name" value="RBD_domain_sf"/>
</dbReference>
<dbReference type="VEuPathDB" id="TriTrypDB:TEOVI_000113700"/>
<dbReference type="Gene3D" id="3.30.70.330">
    <property type="match status" value="2"/>
</dbReference>
<dbReference type="AlphaFoldDB" id="A0A1G4IBT3"/>
<comment type="caution">
    <text evidence="3">The sequence shown here is derived from an EMBL/GenBank/DDBJ whole genome shotgun (WGS) entry which is preliminary data.</text>
</comment>
<dbReference type="GeneID" id="92375077"/>
<reference evidence="3" key="1">
    <citation type="submission" date="2016-09" db="EMBL/GenBank/DDBJ databases">
        <authorList>
            <person name="Hebert L."/>
            <person name="Moumen B."/>
        </authorList>
    </citation>
    <scope>NUCLEOTIDE SEQUENCE [LARGE SCALE GENOMIC DNA]</scope>
    <source>
        <strain evidence="3">OVI</strain>
    </source>
</reference>
<dbReference type="RefSeq" id="XP_067080521.1">
    <property type="nucleotide sequence ID" value="XM_067224420.1"/>
</dbReference>
<evidence type="ECO:0000313" key="3">
    <source>
        <dbReference type="EMBL" id="SCU69571.1"/>
    </source>
</evidence>
<dbReference type="InterPro" id="IPR012677">
    <property type="entry name" value="Nucleotide-bd_a/b_plait_sf"/>
</dbReference>
<dbReference type="GO" id="GO:0003723">
    <property type="term" value="F:RNA binding"/>
    <property type="evidence" value="ECO:0007669"/>
    <property type="project" value="UniProtKB-UniRule"/>
</dbReference>
<dbReference type="EMBL" id="CZPT02001254">
    <property type="protein sequence ID" value="SCU69571.1"/>
    <property type="molecule type" value="Genomic_DNA"/>
</dbReference>
<protein>
    <submittedName>
        <fullName evidence="3">RNA-binding protein, putative</fullName>
    </submittedName>
</protein>
<keyword evidence="1" id="KW-0694">RNA-binding</keyword>
<evidence type="ECO:0000313" key="4">
    <source>
        <dbReference type="Proteomes" id="UP000195570"/>
    </source>
</evidence>
<feature type="domain" description="RRM" evidence="2">
    <location>
        <begin position="356"/>
        <end position="431"/>
    </location>
</feature>
<name>A0A1G4IBT3_TRYEQ</name>
<dbReference type="PANTHER" id="PTHR32343">
    <property type="entry name" value="SERINE/ARGININE-RICH SPLICING FACTOR"/>
    <property type="match status" value="1"/>
</dbReference>